<keyword evidence="3" id="KW-1185">Reference proteome</keyword>
<dbReference type="Proteomes" id="UP001162162">
    <property type="component" value="Unassembled WGS sequence"/>
</dbReference>
<gene>
    <name evidence="2" type="ORF">NQ318_011175</name>
</gene>
<dbReference type="Gene3D" id="3.30.1360.120">
    <property type="entry name" value="Probable tRNA modification gtpase trme, domain 1"/>
    <property type="match status" value="1"/>
</dbReference>
<evidence type="ECO:0000313" key="3">
    <source>
        <dbReference type="Proteomes" id="UP001162162"/>
    </source>
</evidence>
<sequence>MSKLIKINGHTCRALRISYVGELGFELHIPLASCVPIFNKVVDAGRGFRTETCRIQGVGISFLRKRYVEHPEGKMIDGEYLKSGRIT</sequence>
<dbReference type="AlphaFoldDB" id="A0AAV8YJM1"/>
<name>A0AAV8YJM1_9CUCU</name>
<dbReference type="EMBL" id="JAPWTK010000093">
    <property type="protein sequence ID" value="KAJ8950877.1"/>
    <property type="molecule type" value="Genomic_DNA"/>
</dbReference>
<evidence type="ECO:0000313" key="2">
    <source>
        <dbReference type="EMBL" id="KAJ8950877.1"/>
    </source>
</evidence>
<dbReference type="InterPro" id="IPR006222">
    <property type="entry name" value="GCVT_N"/>
</dbReference>
<organism evidence="2 3">
    <name type="scientific">Aromia moschata</name>
    <dbReference type="NCBI Taxonomy" id="1265417"/>
    <lineage>
        <taxon>Eukaryota</taxon>
        <taxon>Metazoa</taxon>
        <taxon>Ecdysozoa</taxon>
        <taxon>Arthropoda</taxon>
        <taxon>Hexapoda</taxon>
        <taxon>Insecta</taxon>
        <taxon>Pterygota</taxon>
        <taxon>Neoptera</taxon>
        <taxon>Endopterygota</taxon>
        <taxon>Coleoptera</taxon>
        <taxon>Polyphaga</taxon>
        <taxon>Cucujiformia</taxon>
        <taxon>Chrysomeloidea</taxon>
        <taxon>Cerambycidae</taxon>
        <taxon>Cerambycinae</taxon>
        <taxon>Callichromatini</taxon>
        <taxon>Aromia</taxon>
    </lineage>
</organism>
<comment type="caution">
    <text evidence="2">The sequence shown here is derived from an EMBL/GenBank/DDBJ whole genome shotgun (WGS) entry which is preliminary data.</text>
</comment>
<proteinExistence type="predicted"/>
<feature type="domain" description="GCVT N-terminal" evidence="1">
    <location>
        <begin position="4"/>
        <end position="53"/>
    </location>
</feature>
<dbReference type="InterPro" id="IPR027266">
    <property type="entry name" value="TrmE/GcvT-like"/>
</dbReference>
<protein>
    <recommendedName>
        <fullName evidence="1">GCVT N-terminal domain-containing protein</fullName>
    </recommendedName>
</protein>
<evidence type="ECO:0000259" key="1">
    <source>
        <dbReference type="Pfam" id="PF01571"/>
    </source>
</evidence>
<reference evidence="2" key="1">
    <citation type="journal article" date="2023" name="Insect Mol. Biol.">
        <title>Genome sequencing provides insights into the evolution of gene families encoding plant cell wall-degrading enzymes in longhorned beetles.</title>
        <authorList>
            <person name="Shin N.R."/>
            <person name="Okamura Y."/>
            <person name="Kirsch R."/>
            <person name="Pauchet Y."/>
        </authorList>
    </citation>
    <scope>NUCLEOTIDE SEQUENCE</scope>
    <source>
        <strain evidence="2">AMC_N1</strain>
    </source>
</reference>
<dbReference type="SUPFAM" id="SSF103025">
    <property type="entry name" value="Folate-binding domain"/>
    <property type="match status" value="1"/>
</dbReference>
<dbReference type="Pfam" id="PF01571">
    <property type="entry name" value="GCV_T"/>
    <property type="match status" value="1"/>
</dbReference>
<accession>A0AAV8YJM1</accession>